<comment type="similarity">
    <text evidence="2">Belongs to the peptidase S54 family.</text>
</comment>
<feature type="transmembrane region" description="Helical" evidence="8">
    <location>
        <begin position="552"/>
        <end position="571"/>
    </location>
</feature>
<evidence type="ECO:0000256" key="4">
    <source>
        <dbReference type="ARBA" id="ARBA00022801"/>
    </source>
</evidence>
<reference evidence="10" key="1">
    <citation type="submission" date="2022-10" db="EMBL/GenBank/DDBJ databases">
        <title>Tapping the CABI collections for fungal endophytes: first genome assemblies for Collariella, Neodidymelliopsis, Ascochyta clinopodiicola, Didymella pomorum, Didymosphaeria variabile, Neocosmospora piperis and Neocucurbitaria cava.</title>
        <authorList>
            <person name="Hill R."/>
        </authorList>
    </citation>
    <scope>NUCLEOTIDE SEQUENCE</scope>
    <source>
        <strain evidence="10">IMI 356815</strain>
    </source>
</reference>
<dbReference type="GO" id="GO:0006465">
    <property type="term" value="P:signal peptide processing"/>
    <property type="evidence" value="ECO:0007669"/>
    <property type="project" value="TreeGrafter"/>
</dbReference>
<dbReference type="InterPro" id="IPR035952">
    <property type="entry name" value="Rhomboid-like_sf"/>
</dbReference>
<proteinExistence type="inferred from homology"/>
<dbReference type="OrthoDB" id="10260614at2759"/>
<name>A0A9W8XMN5_9PLEO</name>
<keyword evidence="3 8" id="KW-0812">Transmembrane</keyword>
<dbReference type="GO" id="GO:0016020">
    <property type="term" value="C:membrane"/>
    <property type="evidence" value="ECO:0007669"/>
    <property type="project" value="UniProtKB-SubCell"/>
</dbReference>
<dbReference type="Proteomes" id="UP001140513">
    <property type="component" value="Unassembled WGS sequence"/>
</dbReference>
<dbReference type="InterPro" id="IPR022764">
    <property type="entry name" value="Peptidase_S54_rhomboid_dom"/>
</dbReference>
<evidence type="ECO:0000256" key="6">
    <source>
        <dbReference type="ARBA" id="ARBA00023136"/>
    </source>
</evidence>
<feature type="transmembrane region" description="Helical" evidence="8">
    <location>
        <begin position="459"/>
        <end position="480"/>
    </location>
</feature>
<dbReference type="InterPro" id="IPR050925">
    <property type="entry name" value="Rhomboid_protease_S54"/>
</dbReference>
<evidence type="ECO:0000313" key="11">
    <source>
        <dbReference type="Proteomes" id="UP001140513"/>
    </source>
</evidence>
<feature type="domain" description="Peptidase S54 rhomboid" evidence="9">
    <location>
        <begin position="422"/>
        <end position="570"/>
    </location>
</feature>
<feature type="region of interest" description="Disordered" evidence="7">
    <location>
        <begin position="215"/>
        <end position="234"/>
    </location>
</feature>
<evidence type="ECO:0000256" key="5">
    <source>
        <dbReference type="ARBA" id="ARBA00022989"/>
    </source>
</evidence>
<evidence type="ECO:0000259" key="9">
    <source>
        <dbReference type="Pfam" id="PF01694"/>
    </source>
</evidence>
<protein>
    <recommendedName>
        <fullName evidence="9">Peptidase S54 rhomboid domain-containing protein</fullName>
    </recommendedName>
</protein>
<feature type="transmembrane region" description="Helical" evidence="8">
    <location>
        <begin position="385"/>
        <end position="402"/>
    </location>
</feature>
<keyword evidence="5 8" id="KW-1133">Transmembrane helix</keyword>
<dbReference type="PANTHER" id="PTHR43731">
    <property type="entry name" value="RHOMBOID PROTEASE"/>
    <property type="match status" value="1"/>
</dbReference>
<feature type="transmembrane region" description="Helical" evidence="8">
    <location>
        <begin position="523"/>
        <end position="540"/>
    </location>
</feature>
<evidence type="ECO:0000256" key="7">
    <source>
        <dbReference type="SAM" id="MobiDB-lite"/>
    </source>
</evidence>
<dbReference type="Gene3D" id="1.20.1540.10">
    <property type="entry name" value="Rhomboid-like"/>
    <property type="match status" value="1"/>
</dbReference>
<sequence length="617" mass="69018">MNNAIPMALRPAARAAHQWNTVTSAFARRYSYCNTQPSCFTSASSSPVISAIRSRSSPRPIRSFSTTPRIAAKVDDSNLTHQDIIPPQQGLPQRKRTVQIGHLPGGRVSDGQIRSIFGGRISGHDGNSVLRILHHRRTSGSLADYGVDNLGDKYNVSRAQAIKALDWLRSKFPIDEARAAEAWAEKEANRIAYELWLADPENDSKYKDPARIYREQQKKEAEEREQEAEQQERSQYGILRTGKSQFEIAIQEKRRQRLEEITKKAEEKEARAVEEEKMLATGEWVRTPGGTQLMKPGQDTYVDVFGREQVSRRKEMMEKYSKESETEFKDEGEMLSKTTLAQRLYPMTAFVFVVCLLSFGFGHWYEPPADEYRLWPDLSPSTATLAGLLIANALVCIAWRWTPFWPILTRYFMHVPGYPRAIQAVTNVFSHVQYEHLFGNMMMLALVGPVAHDLVDRGIFMGTYVSAGAVGTLVSLYWANLGKGNITAHSVGASAAIWGISALYCLLTDQESVKIPFVKDMEVGFYPKMLLAAFVVWEIMMARRKGPSTMDHASHFGGLAAGVGVAGYLHATGFQQRRAAKLQEEAGGEAKTVDVGKMVKEEAKEVKDAVAKAVKKE</sequence>
<evidence type="ECO:0000256" key="8">
    <source>
        <dbReference type="SAM" id="Phobius"/>
    </source>
</evidence>
<evidence type="ECO:0000256" key="1">
    <source>
        <dbReference type="ARBA" id="ARBA00004141"/>
    </source>
</evidence>
<accession>A0A9W8XMN5</accession>
<comment type="subcellular location">
    <subcellularLocation>
        <location evidence="1">Membrane</location>
        <topology evidence="1">Multi-pass membrane protein</topology>
    </subcellularLocation>
</comment>
<dbReference type="GeneID" id="80909853"/>
<keyword evidence="4" id="KW-0378">Hydrolase</keyword>
<dbReference type="GO" id="GO:0004252">
    <property type="term" value="F:serine-type endopeptidase activity"/>
    <property type="evidence" value="ECO:0007669"/>
    <property type="project" value="InterPro"/>
</dbReference>
<dbReference type="EMBL" id="JAPEUX010000004">
    <property type="protein sequence ID" value="KAJ4354586.1"/>
    <property type="molecule type" value="Genomic_DNA"/>
</dbReference>
<feature type="transmembrane region" description="Helical" evidence="8">
    <location>
        <begin position="344"/>
        <end position="365"/>
    </location>
</feature>
<gene>
    <name evidence="10" type="ORF">N0V89_006323</name>
</gene>
<dbReference type="PANTHER" id="PTHR43731:SF14">
    <property type="entry name" value="PRESENILIN-ASSOCIATED RHOMBOID-LIKE PROTEIN, MITOCHONDRIAL"/>
    <property type="match status" value="1"/>
</dbReference>
<dbReference type="Pfam" id="PF01694">
    <property type="entry name" value="Rhomboid"/>
    <property type="match status" value="1"/>
</dbReference>
<organism evidence="10 11">
    <name type="scientific">Didymosphaeria variabile</name>
    <dbReference type="NCBI Taxonomy" id="1932322"/>
    <lineage>
        <taxon>Eukaryota</taxon>
        <taxon>Fungi</taxon>
        <taxon>Dikarya</taxon>
        <taxon>Ascomycota</taxon>
        <taxon>Pezizomycotina</taxon>
        <taxon>Dothideomycetes</taxon>
        <taxon>Pleosporomycetidae</taxon>
        <taxon>Pleosporales</taxon>
        <taxon>Massarineae</taxon>
        <taxon>Didymosphaeriaceae</taxon>
        <taxon>Didymosphaeria</taxon>
    </lineage>
</organism>
<evidence type="ECO:0000256" key="3">
    <source>
        <dbReference type="ARBA" id="ARBA00022692"/>
    </source>
</evidence>
<feature type="transmembrane region" description="Helical" evidence="8">
    <location>
        <begin position="486"/>
        <end position="507"/>
    </location>
</feature>
<comment type="caution">
    <text evidence="10">The sequence shown here is derived from an EMBL/GenBank/DDBJ whole genome shotgun (WGS) entry which is preliminary data.</text>
</comment>
<evidence type="ECO:0000313" key="10">
    <source>
        <dbReference type="EMBL" id="KAJ4354586.1"/>
    </source>
</evidence>
<evidence type="ECO:0000256" key="2">
    <source>
        <dbReference type="ARBA" id="ARBA00009045"/>
    </source>
</evidence>
<keyword evidence="11" id="KW-1185">Reference proteome</keyword>
<dbReference type="RefSeq" id="XP_056072360.1">
    <property type="nucleotide sequence ID" value="XM_056215093.1"/>
</dbReference>
<dbReference type="SUPFAM" id="SSF144091">
    <property type="entry name" value="Rhomboid-like"/>
    <property type="match status" value="1"/>
</dbReference>
<keyword evidence="6 8" id="KW-0472">Membrane</keyword>
<dbReference type="AlphaFoldDB" id="A0A9W8XMN5"/>